<gene>
    <name evidence="1" type="ORF">OOT00_13600</name>
</gene>
<accession>A0ABT3NC35</accession>
<name>A0ABT3NC35_9BACT</name>
<organism evidence="1 2">
    <name type="scientific">Desulfobotulus pelophilus</name>
    <dbReference type="NCBI Taxonomy" id="2823377"/>
    <lineage>
        <taxon>Bacteria</taxon>
        <taxon>Pseudomonadati</taxon>
        <taxon>Thermodesulfobacteriota</taxon>
        <taxon>Desulfobacteria</taxon>
        <taxon>Desulfobacterales</taxon>
        <taxon>Desulfobacteraceae</taxon>
        <taxon>Desulfobotulus</taxon>
    </lineage>
</organism>
<comment type="caution">
    <text evidence="1">The sequence shown here is derived from an EMBL/GenBank/DDBJ whole genome shotgun (WGS) entry which is preliminary data.</text>
</comment>
<protein>
    <submittedName>
        <fullName evidence="1">Helix-turn-helix domain-containing protein</fullName>
    </submittedName>
</protein>
<reference evidence="1 2" key="1">
    <citation type="submission" date="2022-11" db="EMBL/GenBank/DDBJ databases">
        <title>Desulfobotulus tamanensis H1 sp. nov. - anaerobic, alkaliphilic, sulphate reducing bacterium isolated from terrestrial mud volcano.</title>
        <authorList>
            <person name="Frolova A."/>
            <person name="Merkel A.Y."/>
            <person name="Slobodkin A.I."/>
        </authorList>
    </citation>
    <scope>NUCLEOTIDE SEQUENCE [LARGE SCALE GENOMIC DNA]</scope>
    <source>
        <strain evidence="1 2">H1</strain>
    </source>
</reference>
<keyword evidence="2" id="KW-1185">Reference proteome</keyword>
<proteinExistence type="predicted"/>
<dbReference type="RefSeq" id="WP_265425935.1">
    <property type="nucleotide sequence ID" value="NZ_JAPFPW010000020.1"/>
</dbReference>
<dbReference type="EMBL" id="JAPFPW010000020">
    <property type="protein sequence ID" value="MCW7755021.1"/>
    <property type="molecule type" value="Genomic_DNA"/>
</dbReference>
<dbReference type="Proteomes" id="UP001209681">
    <property type="component" value="Unassembled WGS sequence"/>
</dbReference>
<sequence length="87" mass="10346">MRHTAKSEKVVHYTLCMPENASPDEQERFRIAREIRGMIGVLGENVAQWAREWGVSRSSIWNVIDGRYKSARLRELIENRLKRTFWK</sequence>
<evidence type="ECO:0000313" key="2">
    <source>
        <dbReference type="Proteomes" id="UP001209681"/>
    </source>
</evidence>
<evidence type="ECO:0000313" key="1">
    <source>
        <dbReference type="EMBL" id="MCW7755021.1"/>
    </source>
</evidence>